<dbReference type="GO" id="GO:0043190">
    <property type="term" value="C:ATP-binding cassette (ABC) transporter complex"/>
    <property type="evidence" value="ECO:0007669"/>
    <property type="project" value="InterPro"/>
</dbReference>
<keyword evidence="6" id="KW-0813">Transport</keyword>
<evidence type="ECO:0000256" key="4">
    <source>
        <dbReference type="ARBA" id="ARBA00023136"/>
    </source>
</evidence>
<evidence type="ECO:0000256" key="5">
    <source>
        <dbReference type="ARBA" id="ARBA00023251"/>
    </source>
</evidence>
<dbReference type="InterPro" id="IPR000412">
    <property type="entry name" value="ABC_2_transport"/>
</dbReference>
<sequence length="281" mass="30372">MSTPTVAADRAPGSTARRANALRDGWVVTKNNLRKMPRIPEVTLFALIQPVMFVLLFRYVFGGAIPVPGGEDVNYAEYLLPGIFVQTVAFATASASSGIATDMHKGIVDRFRSLPMARSAVLLGRTAADLVQTAFVTVVMMVCGLAVGWRIHEGVARAVLGVVLLLLLAFAFTWIGALIGLSVRTPEAATSGGLIWLFPLTFVSNIFVAPVSMPDWLRVVADWNPLSAVTLALRELFGNPTGLPSDAWPMQNPVLASFLWIAVILLAFVTLSVRKYQSMSR</sequence>
<feature type="domain" description="ABC transmembrane type-2" evidence="7">
    <location>
        <begin position="41"/>
        <end position="279"/>
    </location>
</feature>
<keyword evidence="4 6" id="KW-0472">Membrane</keyword>
<name>A0A852ZXT2_9ACTN</name>
<comment type="similarity">
    <text evidence="6">Belongs to the ABC-2 integral membrane protein family.</text>
</comment>
<keyword evidence="3 6" id="KW-1133">Transmembrane helix</keyword>
<feature type="transmembrane region" description="Helical" evidence="6">
    <location>
        <begin position="122"/>
        <end position="149"/>
    </location>
</feature>
<dbReference type="Proteomes" id="UP000567795">
    <property type="component" value="Unassembled WGS sequence"/>
</dbReference>
<dbReference type="GO" id="GO:0140359">
    <property type="term" value="F:ABC-type transporter activity"/>
    <property type="evidence" value="ECO:0007669"/>
    <property type="project" value="InterPro"/>
</dbReference>
<comment type="subcellular location">
    <subcellularLocation>
        <location evidence="6">Cell membrane</location>
        <topology evidence="6">Multi-pass membrane protein</topology>
    </subcellularLocation>
    <subcellularLocation>
        <location evidence="1">Membrane</location>
        <topology evidence="1">Multi-pass membrane protein</topology>
    </subcellularLocation>
</comment>
<feature type="transmembrane region" description="Helical" evidence="6">
    <location>
        <begin position="42"/>
        <end position="61"/>
    </location>
</feature>
<dbReference type="GO" id="GO:0046677">
    <property type="term" value="P:response to antibiotic"/>
    <property type="evidence" value="ECO:0007669"/>
    <property type="project" value="UniProtKB-KW"/>
</dbReference>
<gene>
    <name evidence="8" type="ORF">FHU37_002993</name>
</gene>
<dbReference type="InterPro" id="IPR051784">
    <property type="entry name" value="Nod_factor_ABC_transporter"/>
</dbReference>
<evidence type="ECO:0000256" key="6">
    <source>
        <dbReference type="RuleBase" id="RU361157"/>
    </source>
</evidence>
<dbReference type="RefSeq" id="WP_179814686.1">
    <property type="nucleotide sequence ID" value="NZ_JACBZD010000001.1"/>
</dbReference>
<keyword evidence="5" id="KW-0046">Antibiotic resistance</keyword>
<dbReference type="AlphaFoldDB" id="A0A852ZXT2"/>
<evidence type="ECO:0000313" key="9">
    <source>
        <dbReference type="Proteomes" id="UP000567795"/>
    </source>
</evidence>
<dbReference type="PANTHER" id="PTHR43229:SF2">
    <property type="entry name" value="NODULATION PROTEIN J"/>
    <property type="match status" value="1"/>
</dbReference>
<dbReference type="InterPro" id="IPR013525">
    <property type="entry name" value="ABC2_TM"/>
</dbReference>
<feature type="transmembrane region" description="Helical" evidence="6">
    <location>
        <begin position="254"/>
        <end position="273"/>
    </location>
</feature>
<evidence type="ECO:0000259" key="7">
    <source>
        <dbReference type="PROSITE" id="PS51012"/>
    </source>
</evidence>
<proteinExistence type="inferred from homology"/>
<dbReference type="Pfam" id="PF01061">
    <property type="entry name" value="ABC2_membrane"/>
    <property type="match status" value="1"/>
</dbReference>
<evidence type="ECO:0000313" key="8">
    <source>
        <dbReference type="EMBL" id="NYI06050.1"/>
    </source>
</evidence>
<evidence type="ECO:0000256" key="2">
    <source>
        <dbReference type="ARBA" id="ARBA00022692"/>
    </source>
</evidence>
<dbReference type="PIRSF" id="PIRSF006648">
    <property type="entry name" value="DrrB"/>
    <property type="match status" value="1"/>
</dbReference>
<keyword evidence="2 6" id="KW-0812">Transmembrane</keyword>
<dbReference type="PROSITE" id="PS51012">
    <property type="entry name" value="ABC_TM2"/>
    <property type="match status" value="1"/>
</dbReference>
<feature type="transmembrane region" description="Helical" evidence="6">
    <location>
        <begin position="81"/>
        <end position="101"/>
    </location>
</feature>
<dbReference type="EMBL" id="JACBZD010000001">
    <property type="protein sequence ID" value="NYI06050.1"/>
    <property type="molecule type" value="Genomic_DNA"/>
</dbReference>
<feature type="transmembrane region" description="Helical" evidence="6">
    <location>
        <begin position="193"/>
        <end position="213"/>
    </location>
</feature>
<comment type="caution">
    <text evidence="8">The sequence shown here is derived from an EMBL/GenBank/DDBJ whole genome shotgun (WGS) entry which is preliminary data.</text>
</comment>
<evidence type="ECO:0000256" key="1">
    <source>
        <dbReference type="ARBA" id="ARBA00004141"/>
    </source>
</evidence>
<keyword evidence="6" id="KW-1003">Cell membrane</keyword>
<dbReference type="PANTHER" id="PTHR43229">
    <property type="entry name" value="NODULATION PROTEIN J"/>
    <property type="match status" value="1"/>
</dbReference>
<feature type="transmembrane region" description="Helical" evidence="6">
    <location>
        <begin position="155"/>
        <end position="181"/>
    </location>
</feature>
<organism evidence="8 9">
    <name type="scientific">Allostreptomyces psammosilenae</name>
    <dbReference type="NCBI Taxonomy" id="1892865"/>
    <lineage>
        <taxon>Bacteria</taxon>
        <taxon>Bacillati</taxon>
        <taxon>Actinomycetota</taxon>
        <taxon>Actinomycetes</taxon>
        <taxon>Kitasatosporales</taxon>
        <taxon>Streptomycetaceae</taxon>
        <taxon>Allostreptomyces</taxon>
    </lineage>
</organism>
<protein>
    <recommendedName>
        <fullName evidence="6">Transport permease protein</fullName>
    </recommendedName>
</protein>
<keyword evidence="9" id="KW-1185">Reference proteome</keyword>
<dbReference type="InterPro" id="IPR047817">
    <property type="entry name" value="ABC2_TM_bact-type"/>
</dbReference>
<accession>A0A852ZXT2</accession>
<reference evidence="8 9" key="1">
    <citation type="submission" date="2020-07" db="EMBL/GenBank/DDBJ databases">
        <title>Sequencing the genomes of 1000 actinobacteria strains.</title>
        <authorList>
            <person name="Klenk H.-P."/>
        </authorList>
    </citation>
    <scope>NUCLEOTIDE SEQUENCE [LARGE SCALE GENOMIC DNA]</scope>
    <source>
        <strain evidence="8 9">DSM 42178</strain>
    </source>
</reference>
<evidence type="ECO:0000256" key="3">
    <source>
        <dbReference type="ARBA" id="ARBA00022989"/>
    </source>
</evidence>